<feature type="region of interest" description="Disordered" evidence="1">
    <location>
        <begin position="290"/>
        <end position="336"/>
    </location>
</feature>
<dbReference type="AlphaFoldDB" id="A0AAV9DLQ1"/>
<comment type="caution">
    <text evidence="3">The sequence shown here is derived from an EMBL/GenBank/DDBJ whole genome shotgun (WGS) entry which is preliminary data.</text>
</comment>
<reference evidence="3" key="1">
    <citation type="journal article" date="2023" name="Nat. Commun.">
        <title>Diploid and tetraploid genomes of Acorus and the evolution of monocots.</title>
        <authorList>
            <person name="Ma L."/>
            <person name="Liu K.W."/>
            <person name="Li Z."/>
            <person name="Hsiao Y.Y."/>
            <person name="Qi Y."/>
            <person name="Fu T."/>
            <person name="Tang G.D."/>
            <person name="Zhang D."/>
            <person name="Sun W.H."/>
            <person name="Liu D.K."/>
            <person name="Li Y."/>
            <person name="Chen G.Z."/>
            <person name="Liu X.D."/>
            <person name="Liao X.Y."/>
            <person name="Jiang Y.T."/>
            <person name="Yu X."/>
            <person name="Hao Y."/>
            <person name="Huang J."/>
            <person name="Zhao X.W."/>
            <person name="Ke S."/>
            <person name="Chen Y.Y."/>
            <person name="Wu W.L."/>
            <person name="Hsu J.L."/>
            <person name="Lin Y.F."/>
            <person name="Huang M.D."/>
            <person name="Li C.Y."/>
            <person name="Huang L."/>
            <person name="Wang Z.W."/>
            <person name="Zhao X."/>
            <person name="Zhong W.Y."/>
            <person name="Peng D.H."/>
            <person name="Ahmad S."/>
            <person name="Lan S."/>
            <person name="Zhang J.S."/>
            <person name="Tsai W.C."/>
            <person name="Van de Peer Y."/>
            <person name="Liu Z.J."/>
        </authorList>
    </citation>
    <scope>NUCLEOTIDE SEQUENCE</scope>
    <source>
        <strain evidence="3">CP</strain>
    </source>
</reference>
<evidence type="ECO:0000313" key="3">
    <source>
        <dbReference type="EMBL" id="KAK1301904.1"/>
    </source>
</evidence>
<feature type="compositionally biased region" description="Polar residues" evidence="1">
    <location>
        <begin position="489"/>
        <end position="503"/>
    </location>
</feature>
<evidence type="ECO:0000313" key="4">
    <source>
        <dbReference type="Proteomes" id="UP001180020"/>
    </source>
</evidence>
<keyword evidence="4" id="KW-1185">Reference proteome</keyword>
<feature type="region of interest" description="Disordered" evidence="1">
    <location>
        <begin position="373"/>
        <end position="418"/>
    </location>
</feature>
<feature type="compositionally biased region" description="Polar residues" evidence="1">
    <location>
        <begin position="71"/>
        <end position="85"/>
    </location>
</feature>
<dbReference type="InterPro" id="IPR036361">
    <property type="entry name" value="SAP_dom_sf"/>
</dbReference>
<feature type="compositionally biased region" description="Low complexity" evidence="1">
    <location>
        <begin position="514"/>
        <end position="530"/>
    </location>
</feature>
<dbReference type="Gene3D" id="1.10.720.30">
    <property type="entry name" value="SAP domain"/>
    <property type="match status" value="1"/>
</dbReference>
<feature type="compositionally biased region" description="Polar residues" evidence="1">
    <location>
        <begin position="400"/>
        <end position="418"/>
    </location>
</feature>
<feature type="region of interest" description="Disordered" evidence="1">
    <location>
        <begin position="44"/>
        <end position="98"/>
    </location>
</feature>
<organism evidence="3 4">
    <name type="scientific">Acorus calamus</name>
    <name type="common">Sweet flag</name>
    <dbReference type="NCBI Taxonomy" id="4465"/>
    <lineage>
        <taxon>Eukaryota</taxon>
        <taxon>Viridiplantae</taxon>
        <taxon>Streptophyta</taxon>
        <taxon>Embryophyta</taxon>
        <taxon>Tracheophyta</taxon>
        <taxon>Spermatophyta</taxon>
        <taxon>Magnoliopsida</taxon>
        <taxon>Liliopsida</taxon>
        <taxon>Acoraceae</taxon>
        <taxon>Acorus</taxon>
    </lineage>
</organism>
<dbReference type="InterPro" id="IPR003034">
    <property type="entry name" value="SAP_dom"/>
</dbReference>
<dbReference type="Pfam" id="PF02037">
    <property type="entry name" value="SAP"/>
    <property type="match status" value="1"/>
</dbReference>
<feature type="domain" description="SAP" evidence="2">
    <location>
        <begin position="13"/>
        <end position="47"/>
    </location>
</feature>
<dbReference type="SUPFAM" id="SSF68906">
    <property type="entry name" value="SAP domain"/>
    <property type="match status" value="1"/>
</dbReference>
<proteinExistence type="predicted"/>
<accession>A0AAV9DLQ1</accession>
<evidence type="ECO:0000259" key="2">
    <source>
        <dbReference type="PROSITE" id="PS50800"/>
    </source>
</evidence>
<dbReference type="PANTHER" id="PTHR47031">
    <property type="entry name" value="SAP DNA-BINDING DOMAIN-CONTAINING PROTEIN"/>
    <property type="match status" value="1"/>
</dbReference>
<dbReference type="Proteomes" id="UP001180020">
    <property type="component" value="Unassembled WGS sequence"/>
</dbReference>
<dbReference type="PANTHER" id="PTHR47031:SF3">
    <property type="entry name" value="SAP DOMAIN-CONTAINING PROTEIN"/>
    <property type="match status" value="1"/>
</dbReference>
<evidence type="ECO:0000256" key="1">
    <source>
        <dbReference type="SAM" id="MobiDB-lite"/>
    </source>
</evidence>
<name>A0AAV9DLQ1_ACOCL</name>
<feature type="compositionally biased region" description="Low complexity" evidence="1">
    <location>
        <begin position="472"/>
        <end position="488"/>
    </location>
</feature>
<dbReference type="PROSITE" id="PS50800">
    <property type="entry name" value="SAP"/>
    <property type="match status" value="1"/>
</dbReference>
<protein>
    <recommendedName>
        <fullName evidence="2">SAP domain-containing protein</fullName>
    </recommendedName>
</protein>
<sequence length="544" mass="59288">MSSPYPTLGNKPIDQWKVTALKDELKRRKLTTKGLKEDLVKRLSEAIWNDERELEKEEIGNGSDPDPLPNSHDQSNDVASDLTDNQKAEYATEIVGNEVTAKDNGATVIENHESNAEVAQEANNQDTNIMDDVNMDRVGEDNAVHSSPLKNCVIEGQDVQALLDSSVQELRNDEIDVKTEDSNLVEDAATEVPNLNTQVSEVNPVLGIQVQCESISADSVSNNEKNELKDNLNADDFPLELEVNRSEMVQPSPNDVPITGDLLSLDVKGLGEKQGSVEDVEGPDVTVVDMIDQNDSGDGESPEKLNLDQSSGDESPERDLLESKLDSRLSADEVGNKTEAIEPNAVEEKRNVVVIERGVVSPEEKNILAEKDENQEVVGNTETHKRQRRWNSESIKVPEPQTSNIAPSFTPRDSLQSTPRRFGRTHPTNFVLLPHAVFICGRGHRDPKCPIQPAVASQRWAPFDSGIRGPPGSEDTSRSTSTESCTGCLQPNHTFSPTCSSKSGHCDPPKLIQTAAAGSTTSASHSASSAFHKEETGGPPNDTR</sequence>
<feature type="compositionally biased region" description="Basic and acidic residues" evidence="1">
    <location>
        <begin position="44"/>
        <end position="59"/>
    </location>
</feature>
<dbReference type="EMBL" id="JAUJYO010000012">
    <property type="protein sequence ID" value="KAK1301904.1"/>
    <property type="molecule type" value="Genomic_DNA"/>
</dbReference>
<dbReference type="SMART" id="SM00513">
    <property type="entry name" value="SAP"/>
    <property type="match status" value="1"/>
</dbReference>
<feature type="region of interest" description="Disordered" evidence="1">
    <location>
        <begin position="460"/>
        <end position="544"/>
    </location>
</feature>
<reference evidence="3" key="2">
    <citation type="submission" date="2023-06" db="EMBL/GenBank/DDBJ databases">
        <authorList>
            <person name="Ma L."/>
            <person name="Liu K.-W."/>
            <person name="Li Z."/>
            <person name="Hsiao Y.-Y."/>
            <person name="Qi Y."/>
            <person name="Fu T."/>
            <person name="Tang G."/>
            <person name="Zhang D."/>
            <person name="Sun W.-H."/>
            <person name="Liu D.-K."/>
            <person name="Li Y."/>
            <person name="Chen G.-Z."/>
            <person name="Liu X.-D."/>
            <person name="Liao X.-Y."/>
            <person name="Jiang Y.-T."/>
            <person name="Yu X."/>
            <person name="Hao Y."/>
            <person name="Huang J."/>
            <person name="Zhao X.-W."/>
            <person name="Ke S."/>
            <person name="Chen Y.-Y."/>
            <person name="Wu W.-L."/>
            <person name="Hsu J.-L."/>
            <person name="Lin Y.-F."/>
            <person name="Huang M.-D."/>
            <person name="Li C.-Y."/>
            <person name="Huang L."/>
            <person name="Wang Z.-W."/>
            <person name="Zhao X."/>
            <person name="Zhong W.-Y."/>
            <person name="Peng D.-H."/>
            <person name="Ahmad S."/>
            <person name="Lan S."/>
            <person name="Zhang J.-S."/>
            <person name="Tsai W.-C."/>
            <person name="Van De Peer Y."/>
            <person name="Liu Z.-J."/>
        </authorList>
    </citation>
    <scope>NUCLEOTIDE SEQUENCE</scope>
    <source>
        <strain evidence="3">CP</strain>
        <tissue evidence="3">Leaves</tissue>
    </source>
</reference>
<gene>
    <name evidence="3" type="ORF">QJS10_CPB12g01273</name>
</gene>
<feature type="compositionally biased region" description="Basic and acidic residues" evidence="1">
    <location>
        <begin position="315"/>
        <end position="336"/>
    </location>
</feature>